<evidence type="ECO:0000313" key="1">
    <source>
        <dbReference type="EMBL" id="MBD2184283.1"/>
    </source>
</evidence>
<gene>
    <name evidence="1" type="ORF">H6G03_24980</name>
</gene>
<reference evidence="1" key="1">
    <citation type="journal article" date="2015" name="ISME J.">
        <title>Draft Genome Sequence of Streptomyces incarnatus NRRL8089, which Produces the Nucleoside Antibiotic Sinefungin.</title>
        <authorList>
            <person name="Oshima K."/>
            <person name="Hattori M."/>
            <person name="Shimizu H."/>
            <person name="Fukuda K."/>
            <person name="Nemoto M."/>
            <person name="Inagaki K."/>
            <person name="Tamura T."/>
        </authorList>
    </citation>
    <scope>NUCLEOTIDE SEQUENCE</scope>
    <source>
        <strain evidence="1">FACHB-1375</strain>
    </source>
</reference>
<comment type="caution">
    <text evidence="1">The sequence shown here is derived from an EMBL/GenBank/DDBJ whole genome shotgun (WGS) entry which is preliminary data.</text>
</comment>
<organism evidence="1 2">
    <name type="scientific">Aerosakkonema funiforme FACHB-1375</name>
    <dbReference type="NCBI Taxonomy" id="2949571"/>
    <lineage>
        <taxon>Bacteria</taxon>
        <taxon>Bacillati</taxon>
        <taxon>Cyanobacteriota</taxon>
        <taxon>Cyanophyceae</taxon>
        <taxon>Oscillatoriophycideae</taxon>
        <taxon>Aerosakkonematales</taxon>
        <taxon>Aerosakkonemataceae</taxon>
        <taxon>Aerosakkonema</taxon>
    </lineage>
</organism>
<evidence type="ECO:0000313" key="2">
    <source>
        <dbReference type="Proteomes" id="UP000641646"/>
    </source>
</evidence>
<proteinExistence type="predicted"/>
<dbReference type="EMBL" id="JACJPW010000078">
    <property type="protein sequence ID" value="MBD2184283.1"/>
    <property type="molecule type" value="Genomic_DNA"/>
</dbReference>
<keyword evidence="2" id="KW-1185">Reference proteome</keyword>
<dbReference type="Proteomes" id="UP000641646">
    <property type="component" value="Unassembled WGS sequence"/>
</dbReference>
<reference evidence="1" key="2">
    <citation type="submission" date="2020-08" db="EMBL/GenBank/DDBJ databases">
        <authorList>
            <person name="Chen M."/>
            <person name="Teng W."/>
            <person name="Zhao L."/>
            <person name="Hu C."/>
            <person name="Zhou Y."/>
            <person name="Han B."/>
            <person name="Song L."/>
            <person name="Shu W."/>
        </authorList>
    </citation>
    <scope>NUCLEOTIDE SEQUENCE</scope>
    <source>
        <strain evidence="1">FACHB-1375</strain>
    </source>
</reference>
<protein>
    <submittedName>
        <fullName evidence="1">Uncharacterized protein</fullName>
    </submittedName>
</protein>
<dbReference type="AlphaFoldDB" id="A0A926ZIC9"/>
<accession>A0A926ZIC9</accession>
<sequence length="83" mass="9580">MAASILTVSYEDGSVLTLRERKAGGFFIYYEDSEGESSKLVGLAEDIDINLAKSIFFMVADRWGWERFEDEEEEDEEEQDEEL</sequence>
<dbReference type="RefSeq" id="WP_190470366.1">
    <property type="nucleotide sequence ID" value="NZ_JACJPW010000078.1"/>
</dbReference>
<name>A0A926ZIC9_9CYAN</name>